<dbReference type="EMBL" id="CP034873">
    <property type="protein sequence ID" value="QCI21826.1"/>
    <property type="molecule type" value="Genomic_DNA"/>
</dbReference>
<name>A0A4D6XWB3_9GAMM</name>
<dbReference type="GO" id="GO:0034599">
    <property type="term" value="P:cellular response to oxidative stress"/>
    <property type="evidence" value="ECO:0007669"/>
    <property type="project" value="TreeGrafter"/>
</dbReference>
<dbReference type="InterPro" id="IPR007457">
    <property type="entry name" value="Fe_traffick_prot_YggX"/>
</dbReference>
<accession>A0A4D6XWB3</accession>
<dbReference type="PANTHER" id="PTHR36965:SF1">
    <property type="entry name" value="FE(2+)-TRAFFICKING PROTEIN-RELATED"/>
    <property type="match status" value="1"/>
</dbReference>
<keyword evidence="1 2" id="KW-0408">Iron</keyword>
<dbReference type="PIRSF" id="PIRSF029827">
    <property type="entry name" value="Fe_traffic_YggX"/>
    <property type="match status" value="1"/>
</dbReference>
<evidence type="ECO:0000313" key="3">
    <source>
        <dbReference type="EMBL" id="QCI21826.1"/>
    </source>
</evidence>
<comment type="subunit">
    <text evidence="2">Monomer.</text>
</comment>
<comment type="similarity">
    <text evidence="2">Belongs to the Fe(2+)-trafficking protein family.</text>
</comment>
<reference evidence="3 4" key="1">
    <citation type="submission" date="2018-12" db="EMBL/GenBank/DDBJ databases">
        <authorList>
            <person name="Chong R.A."/>
        </authorList>
    </citation>
    <scope>NUCLEOTIDE SEQUENCE [LARGE SCALE GENOMIC DNA]</scope>
    <source>
        <strain evidence="3 4">Hta</strain>
    </source>
</reference>
<sequence>MSRIIFCTFLKKNHEGQDYQVYPGKLGKKIYNQISKKAWHKWITKQTILINEKKLNMFDIMHQKEIEKEMKFFLFNESN</sequence>
<dbReference type="InterPro" id="IPR036766">
    <property type="entry name" value="Fe_traffick_prot_YggX_sf"/>
</dbReference>
<organism evidence="3 4">
    <name type="scientific">Buchnera aphidicola</name>
    <name type="common">Hyadaphis tataricae</name>
    <dbReference type="NCBI Taxonomy" id="1241859"/>
    <lineage>
        <taxon>Bacteria</taxon>
        <taxon>Pseudomonadati</taxon>
        <taxon>Pseudomonadota</taxon>
        <taxon>Gammaproteobacteria</taxon>
        <taxon>Enterobacterales</taxon>
        <taxon>Erwiniaceae</taxon>
        <taxon>Buchnera</taxon>
    </lineage>
</organism>
<dbReference type="HAMAP" id="MF_00686">
    <property type="entry name" value="Fe_traffic_YggX"/>
    <property type="match status" value="1"/>
</dbReference>
<reference evidence="3 4" key="2">
    <citation type="submission" date="2019-05" db="EMBL/GenBank/DDBJ databases">
        <title>Genome evolution of the obligate endosymbiont Buchnera aphidicola.</title>
        <authorList>
            <person name="Moran N.A."/>
        </authorList>
    </citation>
    <scope>NUCLEOTIDE SEQUENCE [LARGE SCALE GENOMIC DNA]</scope>
    <source>
        <strain evidence="3 4">Hta</strain>
    </source>
</reference>
<dbReference type="Gene3D" id="1.10.3880.10">
    <property type="entry name" value="Fe(II) trafficking protein YggX"/>
    <property type="match status" value="1"/>
</dbReference>
<dbReference type="RefSeq" id="WP_158356794.1">
    <property type="nucleotide sequence ID" value="NZ_CP034873.1"/>
</dbReference>
<dbReference type="NCBIfam" id="NF003817">
    <property type="entry name" value="PRK05408.1"/>
    <property type="match status" value="1"/>
</dbReference>
<dbReference type="SUPFAM" id="SSF111148">
    <property type="entry name" value="YggX-like"/>
    <property type="match status" value="1"/>
</dbReference>
<gene>
    <name evidence="3" type="ORF">D9V69_02765</name>
</gene>
<proteinExistence type="inferred from homology"/>
<dbReference type="Pfam" id="PF04362">
    <property type="entry name" value="Iron_traffic"/>
    <property type="match status" value="1"/>
</dbReference>
<evidence type="ECO:0000256" key="1">
    <source>
        <dbReference type="ARBA" id="ARBA00023004"/>
    </source>
</evidence>
<dbReference type="Proteomes" id="UP000298773">
    <property type="component" value="Chromosome"/>
</dbReference>
<dbReference type="GO" id="GO:0005506">
    <property type="term" value="F:iron ion binding"/>
    <property type="evidence" value="ECO:0007669"/>
    <property type="project" value="UniProtKB-UniRule"/>
</dbReference>
<comment type="function">
    <text evidence="2">Could be a mediator in iron transactions between iron acquisition and iron-requiring processes, such as synthesis and/or repair of Fe-S clusters in biosynthetic enzymes.</text>
</comment>
<evidence type="ECO:0000256" key="2">
    <source>
        <dbReference type="HAMAP-Rule" id="MF_00686"/>
    </source>
</evidence>
<dbReference type="PANTHER" id="PTHR36965">
    <property type="entry name" value="FE(2+)-TRAFFICKING PROTEIN-RELATED"/>
    <property type="match status" value="1"/>
</dbReference>
<evidence type="ECO:0000313" key="4">
    <source>
        <dbReference type="Proteomes" id="UP000298773"/>
    </source>
</evidence>
<dbReference type="AlphaFoldDB" id="A0A4D6XWB3"/>
<dbReference type="OrthoDB" id="9804318at2"/>
<dbReference type="GO" id="GO:0005829">
    <property type="term" value="C:cytosol"/>
    <property type="evidence" value="ECO:0007669"/>
    <property type="project" value="TreeGrafter"/>
</dbReference>
<protein>
    <recommendedName>
        <fullName evidence="2">Probable Fe(2+)-trafficking protein</fullName>
    </recommendedName>
</protein>